<proteinExistence type="predicted"/>
<organism evidence="1 2">
    <name type="scientific">Bartonella bacilliformis (strain ATCC 35685 / KC583 / Herrer 020/F12,63)</name>
    <dbReference type="NCBI Taxonomy" id="360095"/>
    <lineage>
        <taxon>Bacteria</taxon>
        <taxon>Pseudomonadati</taxon>
        <taxon>Pseudomonadota</taxon>
        <taxon>Alphaproteobacteria</taxon>
        <taxon>Hyphomicrobiales</taxon>
        <taxon>Bartonellaceae</taxon>
        <taxon>Bartonella</taxon>
    </lineage>
</organism>
<evidence type="ECO:0000313" key="1">
    <source>
        <dbReference type="EMBL" id="ABM44432.1"/>
    </source>
</evidence>
<gene>
    <name evidence="1" type="ordered locus">BARBAKC583_0231</name>
</gene>
<sequence>MAPLMLFDFINLISALETFPPAFVVGRLFKQGGVDGPFDAV</sequence>
<dbReference type="KEGG" id="bbk:BARBAKC583_0231"/>
<name>A1URG1_BARBK</name>
<dbReference type="Proteomes" id="UP000000643">
    <property type="component" value="Chromosome"/>
</dbReference>
<reference evidence="1 2" key="1">
    <citation type="submission" date="2006-12" db="EMBL/GenBank/DDBJ databases">
        <authorList>
            <person name="Hendrix L."/>
            <person name="Mohamoud Y."/>
            <person name="Radune D."/>
            <person name="Shvartsbeyn A."/>
            <person name="Daugherty S."/>
            <person name="Dodson R."/>
            <person name="Durkin A.S."/>
            <person name="Harkins D."/>
            <person name="Huot H."/>
            <person name="Kothari S.P."/>
            <person name="Madupu R."/>
            <person name="Li J."/>
            <person name="Nelson W.C."/>
            <person name="Shrivastava S."/>
            <person name="Giglio M.G."/>
            <person name="Haft D."/>
            <person name="Selengut J."/>
            <person name="Fraser-Ligget C."/>
            <person name="Seshadri R."/>
        </authorList>
    </citation>
    <scope>NUCLEOTIDE SEQUENCE [LARGE SCALE GENOMIC DNA]</scope>
    <source>
        <strain evidence="2">ATCC 35685 / NCTC 12138 / KC583</strain>
    </source>
</reference>
<protein>
    <submittedName>
        <fullName evidence="1">Uncharacterized protein</fullName>
    </submittedName>
</protein>
<dbReference type="HOGENOM" id="CLU_3266267_0_0_5"/>
<dbReference type="EMBL" id="CP000524">
    <property type="protein sequence ID" value="ABM44432.1"/>
    <property type="molecule type" value="Genomic_DNA"/>
</dbReference>
<dbReference type="STRING" id="360095.BARBAKC583_0231"/>
<evidence type="ECO:0000313" key="2">
    <source>
        <dbReference type="Proteomes" id="UP000000643"/>
    </source>
</evidence>
<accession>A1URG1</accession>
<dbReference type="AlphaFoldDB" id="A1URG1"/>